<accession>A0A078A1U3</accession>
<name>A0A078A1U3_STYLE</name>
<gene>
    <name evidence="2" type="primary">Contig13000.g13862</name>
    <name evidence="2" type="ORF">STYLEM_3742</name>
</gene>
<dbReference type="InParanoid" id="A0A078A1U3"/>
<organism evidence="2 3">
    <name type="scientific">Stylonychia lemnae</name>
    <name type="common">Ciliate</name>
    <dbReference type="NCBI Taxonomy" id="5949"/>
    <lineage>
        <taxon>Eukaryota</taxon>
        <taxon>Sar</taxon>
        <taxon>Alveolata</taxon>
        <taxon>Ciliophora</taxon>
        <taxon>Intramacronucleata</taxon>
        <taxon>Spirotrichea</taxon>
        <taxon>Stichotrichia</taxon>
        <taxon>Sporadotrichida</taxon>
        <taxon>Oxytrichidae</taxon>
        <taxon>Stylonychinae</taxon>
        <taxon>Stylonychia</taxon>
    </lineage>
</organism>
<dbReference type="Proteomes" id="UP000039865">
    <property type="component" value="Unassembled WGS sequence"/>
</dbReference>
<evidence type="ECO:0000256" key="1">
    <source>
        <dbReference type="SAM" id="MobiDB-lite"/>
    </source>
</evidence>
<keyword evidence="3" id="KW-1185">Reference proteome</keyword>
<dbReference type="AlphaFoldDB" id="A0A078A1U3"/>
<feature type="region of interest" description="Disordered" evidence="1">
    <location>
        <begin position="1"/>
        <end position="27"/>
    </location>
</feature>
<reference evidence="2 3" key="1">
    <citation type="submission" date="2014-06" db="EMBL/GenBank/DDBJ databases">
        <authorList>
            <person name="Swart Estienne"/>
        </authorList>
    </citation>
    <scope>NUCLEOTIDE SEQUENCE [LARGE SCALE GENOMIC DNA]</scope>
    <source>
        <strain evidence="2 3">130c</strain>
    </source>
</reference>
<sequence>MSEEEHKHEGCCNHDHGDGQGHHHHHHHEPVVVDPTIEAELKHLVGKISKNFSGMIEFLQFKEIMSVAYKYIFANLGERKQKMVENRRQYLKDGNDLLYAEVVKNYVISEENLMSDIMSQVCQVLTIDEYFLQHTTQFYMTNPATSMEIMPIVTGMQNSGDIPTIEHEKAKEIFYYQEEIKKVQIMELMKKQGMDDPNDDEEMMTRMMVAQYKLSDDIFLKYGYEEEAIQKAFTLLMQDPEIQAYTLKAQQMMYGGGAGPQLQE</sequence>
<feature type="compositionally biased region" description="Basic and acidic residues" evidence="1">
    <location>
        <begin position="1"/>
        <end position="21"/>
    </location>
</feature>
<protein>
    <submittedName>
        <fullName evidence="2">Uncharacterized protein</fullName>
    </submittedName>
</protein>
<evidence type="ECO:0000313" key="3">
    <source>
        <dbReference type="Proteomes" id="UP000039865"/>
    </source>
</evidence>
<evidence type="ECO:0000313" key="2">
    <source>
        <dbReference type="EMBL" id="CDW74759.1"/>
    </source>
</evidence>
<proteinExistence type="predicted"/>
<dbReference type="EMBL" id="CCKQ01003635">
    <property type="protein sequence ID" value="CDW74759.1"/>
    <property type="molecule type" value="Genomic_DNA"/>
</dbReference>